<protein>
    <recommendedName>
        <fullName evidence="12">Bifunctional protein FolD</fullName>
    </recommendedName>
    <domain>
        <recommendedName>
            <fullName evidence="12">Methylenetetrahydrofolate dehydrogenase</fullName>
            <ecNumber evidence="12">1.5.1.5</ecNumber>
        </recommendedName>
    </domain>
    <domain>
        <recommendedName>
            <fullName evidence="12">Methenyltetrahydrofolate cyclohydrolase</fullName>
            <ecNumber evidence="12">3.5.4.9</ecNumber>
        </recommendedName>
    </domain>
</protein>
<evidence type="ECO:0000256" key="5">
    <source>
        <dbReference type="ARBA" id="ARBA00022755"/>
    </source>
</evidence>
<keyword evidence="7 12" id="KW-0521">NADP</keyword>
<evidence type="ECO:0000259" key="14">
    <source>
        <dbReference type="Pfam" id="PF02882"/>
    </source>
</evidence>
<feature type="domain" description="Tetrahydrofolate dehydrogenase/cyclohydrolase NAD(P)-binding" evidence="14">
    <location>
        <begin position="142"/>
        <end position="283"/>
    </location>
</feature>
<dbReference type="EC" id="1.5.1.5" evidence="12"/>
<evidence type="ECO:0000256" key="7">
    <source>
        <dbReference type="ARBA" id="ARBA00022857"/>
    </source>
</evidence>
<evidence type="ECO:0000256" key="1">
    <source>
        <dbReference type="ARBA" id="ARBA00004777"/>
    </source>
</evidence>
<evidence type="ECO:0000313" key="15">
    <source>
        <dbReference type="EMBL" id="XBX75935.1"/>
    </source>
</evidence>
<keyword evidence="3 12" id="KW-0554">One-carbon metabolism</keyword>
<dbReference type="InterPro" id="IPR036291">
    <property type="entry name" value="NAD(P)-bd_dom_sf"/>
</dbReference>
<comment type="function">
    <text evidence="12">Catalyzes the oxidation of 5,10-methylenetetrahydrofolate to 5,10-methenyltetrahydrofolate and then the hydrolysis of 5,10-methenyltetrahydrofolate to 10-formyltetrahydrofolate.</text>
</comment>
<name>A0AAU7VP66_9FIRM</name>
<comment type="subunit">
    <text evidence="2 12">Homodimer.</text>
</comment>
<evidence type="ECO:0000256" key="6">
    <source>
        <dbReference type="ARBA" id="ARBA00022801"/>
    </source>
</evidence>
<organism evidence="15">
    <name type="scientific">Proteinivorax tanatarense</name>
    <dbReference type="NCBI Taxonomy" id="1260629"/>
    <lineage>
        <taxon>Bacteria</taxon>
        <taxon>Bacillati</taxon>
        <taxon>Bacillota</taxon>
        <taxon>Clostridia</taxon>
        <taxon>Eubacteriales</taxon>
        <taxon>Proteinivoracaceae</taxon>
        <taxon>Proteinivorax</taxon>
    </lineage>
</organism>
<proteinExistence type="inferred from homology"/>
<dbReference type="PANTHER" id="PTHR48099:SF5">
    <property type="entry name" value="C-1-TETRAHYDROFOLATE SYNTHASE, CYTOPLASMIC"/>
    <property type="match status" value="1"/>
</dbReference>
<dbReference type="GO" id="GO:0005829">
    <property type="term" value="C:cytosol"/>
    <property type="evidence" value="ECO:0007669"/>
    <property type="project" value="TreeGrafter"/>
</dbReference>
<dbReference type="GO" id="GO:0009086">
    <property type="term" value="P:methionine biosynthetic process"/>
    <property type="evidence" value="ECO:0007669"/>
    <property type="project" value="UniProtKB-KW"/>
</dbReference>
<dbReference type="GO" id="GO:0004488">
    <property type="term" value="F:methylenetetrahydrofolate dehydrogenase (NADP+) activity"/>
    <property type="evidence" value="ECO:0007669"/>
    <property type="project" value="UniProtKB-UniRule"/>
</dbReference>
<feature type="binding site" evidence="12">
    <location>
        <position position="193"/>
    </location>
    <ligand>
        <name>NADP(+)</name>
        <dbReference type="ChEBI" id="CHEBI:58349"/>
    </ligand>
</feature>
<dbReference type="InterPro" id="IPR046346">
    <property type="entry name" value="Aminoacid_DH-like_N_sf"/>
</dbReference>
<accession>A0AAU7VP66</accession>
<keyword evidence="9 12" id="KW-0368">Histidine biosynthesis</keyword>
<dbReference type="Gene3D" id="3.40.50.10860">
    <property type="entry name" value="Leucine Dehydrogenase, chain A, domain 1"/>
    <property type="match status" value="1"/>
</dbReference>
<keyword evidence="10 12" id="KW-0486">Methionine biosynthesis</keyword>
<evidence type="ECO:0000256" key="2">
    <source>
        <dbReference type="ARBA" id="ARBA00011738"/>
    </source>
</evidence>
<dbReference type="GO" id="GO:0000105">
    <property type="term" value="P:L-histidine biosynthetic process"/>
    <property type="evidence" value="ECO:0007669"/>
    <property type="project" value="UniProtKB-KW"/>
</dbReference>
<reference evidence="15" key="1">
    <citation type="journal article" date="2013" name="Extremophiles">
        <title>Proteinivorax tanatarense gen. nov., sp. nov., an anaerobic, haloalkaliphilic, proteolytic bacterium isolated from a decaying algal bloom, and proposal of Proteinivoraceae fam. nov.</title>
        <authorList>
            <person name="Kevbrin V."/>
            <person name="Boltyanskaya Y."/>
            <person name="Zhilina T."/>
            <person name="Kolganova T."/>
            <person name="Lavrentjeva E."/>
            <person name="Kuznetsov B."/>
        </authorList>
    </citation>
    <scope>NUCLEOTIDE SEQUENCE</scope>
    <source>
        <strain evidence="15">Z-910T</strain>
    </source>
</reference>
<comment type="catalytic activity">
    <reaction evidence="12">
        <text>(6R)-5,10-methenyltetrahydrofolate + H2O = (6R)-10-formyltetrahydrofolate + H(+)</text>
        <dbReference type="Rhea" id="RHEA:23700"/>
        <dbReference type="ChEBI" id="CHEBI:15377"/>
        <dbReference type="ChEBI" id="CHEBI:15378"/>
        <dbReference type="ChEBI" id="CHEBI:57455"/>
        <dbReference type="ChEBI" id="CHEBI:195366"/>
        <dbReference type="EC" id="3.5.4.9"/>
    </reaction>
</comment>
<dbReference type="Gene3D" id="3.40.50.720">
    <property type="entry name" value="NAD(P)-binding Rossmann-like Domain"/>
    <property type="match status" value="1"/>
</dbReference>
<dbReference type="SUPFAM" id="SSF53223">
    <property type="entry name" value="Aminoacid dehydrogenase-like, N-terminal domain"/>
    <property type="match status" value="1"/>
</dbReference>
<evidence type="ECO:0000256" key="3">
    <source>
        <dbReference type="ARBA" id="ARBA00022563"/>
    </source>
</evidence>
<dbReference type="GO" id="GO:0035999">
    <property type="term" value="P:tetrahydrofolate interconversion"/>
    <property type="evidence" value="ECO:0007669"/>
    <property type="project" value="UniProtKB-UniRule"/>
</dbReference>
<dbReference type="EC" id="3.5.4.9" evidence="12"/>
<dbReference type="Pfam" id="PF02882">
    <property type="entry name" value="THF_DHG_CYH_C"/>
    <property type="match status" value="1"/>
</dbReference>
<keyword evidence="4 12" id="KW-0028">Amino-acid biosynthesis</keyword>
<dbReference type="InterPro" id="IPR000672">
    <property type="entry name" value="THF_DH/CycHdrlase"/>
</dbReference>
<comment type="similarity">
    <text evidence="12">Belongs to the tetrahydrofolate dehydrogenase/cyclohydrolase family.</text>
</comment>
<feature type="binding site" evidence="12">
    <location>
        <position position="234"/>
    </location>
    <ligand>
        <name>NADP(+)</name>
        <dbReference type="ChEBI" id="CHEBI:58349"/>
    </ligand>
</feature>
<dbReference type="EMBL" id="CP158367">
    <property type="protein sequence ID" value="XBX75935.1"/>
    <property type="molecule type" value="Genomic_DNA"/>
</dbReference>
<dbReference type="GO" id="GO:0004477">
    <property type="term" value="F:methenyltetrahydrofolate cyclohydrolase activity"/>
    <property type="evidence" value="ECO:0007669"/>
    <property type="project" value="UniProtKB-UniRule"/>
</dbReference>
<dbReference type="GO" id="GO:0006164">
    <property type="term" value="P:purine nucleotide biosynthetic process"/>
    <property type="evidence" value="ECO:0007669"/>
    <property type="project" value="UniProtKB-KW"/>
</dbReference>
<evidence type="ECO:0000256" key="4">
    <source>
        <dbReference type="ARBA" id="ARBA00022605"/>
    </source>
</evidence>
<dbReference type="FunFam" id="3.40.50.720:FF:000094">
    <property type="entry name" value="Bifunctional protein FolD"/>
    <property type="match status" value="1"/>
</dbReference>
<dbReference type="AlphaFoldDB" id="A0AAU7VP66"/>
<keyword evidence="6 12" id="KW-0378">Hydrolase</keyword>
<evidence type="ECO:0000256" key="9">
    <source>
        <dbReference type="ARBA" id="ARBA00023102"/>
    </source>
</evidence>
<dbReference type="NCBIfam" id="NF010783">
    <property type="entry name" value="PRK14186.1"/>
    <property type="match status" value="1"/>
</dbReference>
<dbReference type="PANTHER" id="PTHR48099">
    <property type="entry name" value="C-1-TETRAHYDROFOLATE SYNTHASE, CYTOPLASMIC-RELATED"/>
    <property type="match status" value="1"/>
</dbReference>
<reference evidence="15" key="2">
    <citation type="submission" date="2024-06" db="EMBL/GenBank/DDBJ databases">
        <authorList>
            <person name="Petrova K.O."/>
            <person name="Toshchakov S.V."/>
            <person name="Boltjanskaja Y.V."/>
            <person name="Kevbrin V."/>
        </authorList>
    </citation>
    <scope>NUCLEOTIDE SEQUENCE</scope>
    <source>
        <strain evidence="15">Z-910T</strain>
    </source>
</reference>
<evidence type="ECO:0000256" key="12">
    <source>
        <dbReference type="HAMAP-Rule" id="MF_01576"/>
    </source>
</evidence>
<dbReference type="FunFam" id="3.40.50.10860:FF:000005">
    <property type="entry name" value="C-1-tetrahydrofolate synthase, cytoplasmic, putative"/>
    <property type="match status" value="1"/>
</dbReference>
<dbReference type="RefSeq" id="WP_350344670.1">
    <property type="nucleotide sequence ID" value="NZ_CP158367.1"/>
</dbReference>
<gene>
    <name evidence="12 15" type="primary">folD</name>
    <name evidence="15" type="ORF">PRVXT_001099</name>
</gene>
<dbReference type="PROSITE" id="PS00767">
    <property type="entry name" value="THF_DHG_CYH_2"/>
    <property type="match status" value="1"/>
</dbReference>
<evidence type="ECO:0000256" key="8">
    <source>
        <dbReference type="ARBA" id="ARBA00023002"/>
    </source>
</evidence>
<keyword evidence="11 12" id="KW-0511">Multifunctional enzyme</keyword>
<dbReference type="SUPFAM" id="SSF51735">
    <property type="entry name" value="NAD(P)-binding Rossmann-fold domains"/>
    <property type="match status" value="1"/>
</dbReference>
<dbReference type="PRINTS" id="PR00085">
    <property type="entry name" value="THFDHDRGNASE"/>
</dbReference>
<dbReference type="NCBIfam" id="NF008058">
    <property type="entry name" value="PRK10792.1"/>
    <property type="match status" value="1"/>
</dbReference>
<evidence type="ECO:0000256" key="11">
    <source>
        <dbReference type="ARBA" id="ARBA00023268"/>
    </source>
</evidence>
<keyword evidence="5 12" id="KW-0658">Purine biosynthesis</keyword>
<keyword evidence="8 12" id="KW-0560">Oxidoreductase</keyword>
<dbReference type="InterPro" id="IPR020631">
    <property type="entry name" value="THF_DH/CycHdrlase_NAD-bd_dom"/>
</dbReference>
<dbReference type="InterPro" id="IPR020630">
    <property type="entry name" value="THF_DH/CycHdrlase_cat_dom"/>
</dbReference>
<dbReference type="InterPro" id="IPR020867">
    <property type="entry name" value="THF_DH/CycHdrlase_CS"/>
</dbReference>
<feature type="domain" description="Tetrahydrofolate dehydrogenase/cyclohydrolase catalytic" evidence="13">
    <location>
        <begin position="8"/>
        <end position="123"/>
    </location>
</feature>
<evidence type="ECO:0000259" key="13">
    <source>
        <dbReference type="Pfam" id="PF00763"/>
    </source>
</evidence>
<dbReference type="HAMAP" id="MF_01576">
    <property type="entry name" value="THF_DHG_CYH"/>
    <property type="match status" value="1"/>
</dbReference>
<comment type="catalytic activity">
    <reaction evidence="12">
        <text>(6R)-5,10-methylene-5,6,7,8-tetrahydrofolate + NADP(+) = (6R)-5,10-methenyltetrahydrofolate + NADPH</text>
        <dbReference type="Rhea" id="RHEA:22812"/>
        <dbReference type="ChEBI" id="CHEBI:15636"/>
        <dbReference type="ChEBI" id="CHEBI:57455"/>
        <dbReference type="ChEBI" id="CHEBI:57783"/>
        <dbReference type="ChEBI" id="CHEBI:58349"/>
        <dbReference type="EC" id="1.5.1.5"/>
    </reaction>
</comment>
<feature type="binding site" evidence="12">
    <location>
        <begin position="168"/>
        <end position="170"/>
    </location>
    <ligand>
        <name>NADP(+)</name>
        <dbReference type="ChEBI" id="CHEBI:58349"/>
    </ligand>
</feature>
<comment type="pathway">
    <text evidence="1 12">One-carbon metabolism; tetrahydrofolate interconversion.</text>
</comment>
<dbReference type="Pfam" id="PF00763">
    <property type="entry name" value="THF_DHG_CYH"/>
    <property type="match status" value="1"/>
</dbReference>
<dbReference type="CDD" id="cd01080">
    <property type="entry name" value="NAD_bind_m-THF_DH_Cyclohyd"/>
    <property type="match status" value="1"/>
</dbReference>
<evidence type="ECO:0000256" key="10">
    <source>
        <dbReference type="ARBA" id="ARBA00023167"/>
    </source>
</evidence>
<sequence length="285" mass="30794">MVASKKILDGKKLAKKIRGDVKNEIMEIKEKKGIVPGLSVIIVGDDPASSTYVAKKEKAAEKLGINSKIYRLPESTTESHLLSIIQRLNSEDSVDGILVQLPLPDHISKEKIISAISPEKDVDGFHTTNAGKMFQNKSTLLPCTPYGVIKLLESKNISLEGKHVVIVGASDIVGKPMAMLALNRMATITICHIATQDLAYHTRQADVLIVAVGKVNLITADMVKEGAIVVDVGINRSEDRLVGDVDFEDVGKKAELISPVPGGVGPMTIAMLMHNTLMAMKERRG</sequence>